<dbReference type="AlphaFoldDB" id="A0A6V7TTX1"/>
<evidence type="ECO:0000313" key="1">
    <source>
        <dbReference type="EMBL" id="CAD2134483.1"/>
    </source>
</evidence>
<dbReference type="Proteomes" id="UP000580250">
    <property type="component" value="Unassembled WGS sequence"/>
</dbReference>
<protein>
    <submittedName>
        <fullName evidence="1">Uncharacterized protein</fullName>
    </submittedName>
</protein>
<proteinExistence type="predicted"/>
<gene>
    <name evidence="1" type="ORF">MENT_LOCUS4397</name>
</gene>
<organism evidence="1 2">
    <name type="scientific">Meloidogyne enterolobii</name>
    <name type="common">Root-knot nematode worm</name>
    <name type="synonym">Meloidogyne mayaguensis</name>
    <dbReference type="NCBI Taxonomy" id="390850"/>
    <lineage>
        <taxon>Eukaryota</taxon>
        <taxon>Metazoa</taxon>
        <taxon>Ecdysozoa</taxon>
        <taxon>Nematoda</taxon>
        <taxon>Chromadorea</taxon>
        <taxon>Rhabditida</taxon>
        <taxon>Tylenchina</taxon>
        <taxon>Tylenchomorpha</taxon>
        <taxon>Tylenchoidea</taxon>
        <taxon>Meloidogynidae</taxon>
        <taxon>Meloidogyninae</taxon>
        <taxon>Meloidogyne</taxon>
    </lineage>
</organism>
<evidence type="ECO:0000313" key="2">
    <source>
        <dbReference type="Proteomes" id="UP000580250"/>
    </source>
</evidence>
<sequence length="44" mass="5625">MLYNYKYTYFPETNFNQNCEFYFLTTNNAQQPQQIYYYIFNVFH</sequence>
<comment type="caution">
    <text evidence="1">The sequence shown here is derived from an EMBL/GenBank/DDBJ whole genome shotgun (WGS) entry which is preliminary data.</text>
</comment>
<name>A0A6V7TTX1_MELEN</name>
<accession>A0A6V7TTX1</accession>
<dbReference type="EMBL" id="CAJEWN010000015">
    <property type="protein sequence ID" value="CAD2134483.1"/>
    <property type="molecule type" value="Genomic_DNA"/>
</dbReference>
<reference evidence="1 2" key="1">
    <citation type="submission" date="2020-08" db="EMBL/GenBank/DDBJ databases">
        <authorList>
            <person name="Koutsovoulos G."/>
            <person name="Danchin GJ E."/>
        </authorList>
    </citation>
    <scope>NUCLEOTIDE SEQUENCE [LARGE SCALE GENOMIC DNA]</scope>
</reference>